<evidence type="ECO:0000313" key="2">
    <source>
        <dbReference type="Proteomes" id="UP000593561"/>
    </source>
</evidence>
<dbReference type="Proteomes" id="UP000593561">
    <property type="component" value="Unassembled WGS sequence"/>
</dbReference>
<dbReference type="PANTHER" id="PTHR15140">
    <property type="entry name" value="TUBULIN-SPECIFIC CHAPERONE E"/>
    <property type="match status" value="1"/>
</dbReference>
<accession>A0A7J8RIK5</accession>
<dbReference type="EMBL" id="JABFAC010000005">
    <property type="protein sequence ID" value="MBA0613699.1"/>
    <property type="molecule type" value="Genomic_DNA"/>
</dbReference>
<organism evidence="1 2">
    <name type="scientific">Gossypium davidsonii</name>
    <name type="common">Davidson's cotton</name>
    <name type="synonym">Gossypium klotzschianum subsp. davidsonii</name>
    <dbReference type="NCBI Taxonomy" id="34287"/>
    <lineage>
        <taxon>Eukaryota</taxon>
        <taxon>Viridiplantae</taxon>
        <taxon>Streptophyta</taxon>
        <taxon>Embryophyta</taxon>
        <taxon>Tracheophyta</taxon>
        <taxon>Spermatophyta</taxon>
        <taxon>Magnoliopsida</taxon>
        <taxon>eudicotyledons</taxon>
        <taxon>Gunneridae</taxon>
        <taxon>Pentapetalae</taxon>
        <taxon>rosids</taxon>
        <taxon>malvids</taxon>
        <taxon>Malvales</taxon>
        <taxon>Malvaceae</taxon>
        <taxon>Malvoideae</taxon>
        <taxon>Gossypium</taxon>
    </lineage>
</organism>
<reference evidence="1 2" key="1">
    <citation type="journal article" date="2019" name="Genome Biol. Evol.">
        <title>Insights into the evolution of the New World diploid cottons (Gossypium, subgenus Houzingenia) based on genome sequencing.</title>
        <authorList>
            <person name="Grover C.E."/>
            <person name="Arick M.A. 2nd"/>
            <person name="Thrash A."/>
            <person name="Conover J.L."/>
            <person name="Sanders W.S."/>
            <person name="Peterson D.G."/>
            <person name="Frelichowski J.E."/>
            <person name="Scheffler J.A."/>
            <person name="Scheffler B.E."/>
            <person name="Wendel J.F."/>
        </authorList>
    </citation>
    <scope>NUCLEOTIDE SEQUENCE [LARGE SCALE GENOMIC DNA]</scope>
    <source>
        <strain evidence="1">27</strain>
        <tissue evidence="1">Leaf</tissue>
    </source>
</reference>
<evidence type="ECO:0008006" key="3">
    <source>
        <dbReference type="Google" id="ProtNLM"/>
    </source>
</evidence>
<evidence type="ECO:0000313" key="1">
    <source>
        <dbReference type="EMBL" id="MBA0613699.1"/>
    </source>
</evidence>
<dbReference type="SUPFAM" id="SSF52058">
    <property type="entry name" value="L domain-like"/>
    <property type="match status" value="1"/>
</dbReference>
<dbReference type="PANTHER" id="PTHR15140:SF37">
    <property type="entry name" value="UBIQUITIN-LIKE DOMAIN-CONTAINING PROTEIN"/>
    <property type="match status" value="1"/>
</dbReference>
<dbReference type="Gene3D" id="3.80.10.10">
    <property type="entry name" value="Ribonuclease Inhibitor"/>
    <property type="match status" value="1"/>
</dbReference>
<keyword evidence="2" id="KW-1185">Reference proteome</keyword>
<comment type="caution">
    <text evidence="1">The sequence shown here is derived from an EMBL/GenBank/DDBJ whole genome shotgun (WGS) entry which is preliminary data.</text>
</comment>
<sequence length="265" mass="30644">MLATKYPSLTEWLKVSANVKSYLNNDKGIVSSKQEEEGEGKIAEDVAEGYLLELAERCNLRCLQTLDLRIEGGYSNSIHVPNVLWRMQQLRHLYLPKRCSPKTKLKLGTLRSLQTLVNFNTKSCYIKDLINMTNIRELEIRGPFNIEDFNTEELGKNPLIVQSKYLHSLSIINYEEGIDPRHLYHYLSSNLAYIKLRRCMLEEDPMPTLAKLPYLGMLELHEEDFIGKEMFCCGQAFAKLESLSLKELNFLEEWKVSEGAMPCLW</sequence>
<proteinExistence type="predicted"/>
<dbReference type="AlphaFoldDB" id="A0A7J8RIK5"/>
<gene>
    <name evidence="1" type="ORF">Godav_014081</name>
</gene>
<dbReference type="InterPro" id="IPR032675">
    <property type="entry name" value="LRR_dom_sf"/>
</dbReference>
<protein>
    <recommendedName>
        <fullName evidence="3">Rx N-terminal domain-containing protein</fullName>
    </recommendedName>
</protein>
<name>A0A7J8RIK5_GOSDV</name>